<dbReference type="InParanoid" id="A0A0D0DAR3"/>
<protein>
    <recommendedName>
        <fullName evidence="4">Phosphatidylglycerol/phosphatidylinositol transfer protein</fullName>
    </recommendedName>
</protein>
<keyword evidence="3" id="KW-1185">Reference proteome</keyword>
<evidence type="ECO:0008006" key="4">
    <source>
        <dbReference type="Google" id="ProtNLM"/>
    </source>
</evidence>
<accession>A0A0D0DAR3</accession>
<evidence type="ECO:0000313" key="2">
    <source>
        <dbReference type="EMBL" id="KIK81051.1"/>
    </source>
</evidence>
<dbReference type="Proteomes" id="UP000054538">
    <property type="component" value="Unassembled WGS sequence"/>
</dbReference>
<name>A0A0D0DAR3_9AGAM</name>
<proteinExistence type="predicted"/>
<feature type="chain" id="PRO_5002220731" description="Phosphatidylglycerol/phosphatidylinositol transfer protein" evidence="1">
    <location>
        <begin position="19"/>
        <end position="139"/>
    </location>
</feature>
<sequence length="139" mass="14409">MYALTLLSTALLASAAFAQTYITAPTAGTTITAGSEITVQVTVGHGPVIWDEISVAIGLQSCPDGSCNPTNKYLGTILYKGPCILQPSGVGTDLFQNFTVTIPPSTPSGQAILGVANFYLKSIGYAPTLEVVNEKLNIA</sequence>
<dbReference type="AlphaFoldDB" id="A0A0D0DAR3"/>
<dbReference type="EMBL" id="KN825876">
    <property type="protein sequence ID" value="KIK81051.1"/>
    <property type="molecule type" value="Genomic_DNA"/>
</dbReference>
<reference evidence="3" key="2">
    <citation type="submission" date="2015-01" db="EMBL/GenBank/DDBJ databases">
        <title>Evolutionary Origins and Diversification of the Mycorrhizal Mutualists.</title>
        <authorList>
            <consortium name="DOE Joint Genome Institute"/>
            <consortium name="Mycorrhizal Genomics Consortium"/>
            <person name="Kohler A."/>
            <person name="Kuo A."/>
            <person name="Nagy L.G."/>
            <person name="Floudas D."/>
            <person name="Copeland A."/>
            <person name="Barry K.W."/>
            <person name="Cichocki N."/>
            <person name="Veneault-Fourrey C."/>
            <person name="LaButti K."/>
            <person name="Lindquist E.A."/>
            <person name="Lipzen A."/>
            <person name="Lundell T."/>
            <person name="Morin E."/>
            <person name="Murat C."/>
            <person name="Riley R."/>
            <person name="Ohm R."/>
            <person name="Sun H."/>
            <person name="Tunlid A."/>
            <person name="Henrissat B."/>
            <person name="Grigoriev I.V."/>
            <person name="Hibbett D.S."/>
            <person name="Martin F."/>
        </authorList>
    </citation>
    <scope>NUCLEOTIDE SEQUENCE [LARGE SCALE GENOMIC DNA]</scope>
    <source>
        <strain evidence="3">Ve08.2h10</strain>
    </source>
</reference>
<evidence type="ECO:0000256" key="1">
    <source>
        <dbReference type="SAM" id="SignalP"/>
    </source>
</evidence>
<evidence type="ECO:0000313" key="3">
    <source>
        <dbReference type="Proteomes" id="UP000054538"/>
    </source>
</evidence>
<dbReference type="Pfam" id="PF19271">
    <property type="entry name" value="Nis1"/>
    <property type="match status" value="1"/>
</dbReference>
<organism evidence="2 3">
    <name type="scientific">Paxillus rubicundulus Ve08.2h10</name>
    <dbReference type="NCBI Taxonomy" id="930991"/>
    <lineage>
        <taxon>Eukaryota</taxon>
        <taxon>Fungi</taxon>
        <taxon>Dikarya</taxon>
        <taxon>Basidiomycota</taxon>
        <taxon>Agaricomycotina</taxon>
        <taxon>Agaricomycetes</taxon>
        <taxon>Agaricomycetidae</taxon>
        <taxon>Boletales</taxon>
        <taxon>Paxilineae</taxon>
        <taxon>Paxillaceae</taxon>
        <taxon>Paxillus</taxon>
    </lineage>
</organism>
<gene>
    <name evidence="2" type="ORF">PAXRUDRAFT_15447</name>
</gene>
<dbReference type="HOGENOM" id="CLU_137500_0_1_1"/>
<dbReference type="OrthoDB" id="2841294at2759"/>
<dbReference type="InterPro" id="IPR045469">
    <property type="entry name" value="Nis1"/>
</dbReference>
<keyword evidence="1" id="KW-0732">Signal</keyword>
<reference evidence="2 3" key="1">
    <citation type="submission" date="2014-04" db="EMBL/GenBank/DDBJ databases">
        <authorList>
            <consortium name="DOE Joint Genome Institute"/>
            <person name="Kuo A."/>
            <person name="Kohler A."/>
            <person name="Jargeat P."/>
            <person name="Nagy L.G."/>
            <person name="Floudas D."/>
            <person name="Copeland A."/>
            <person name="Barry K.W."/>
            <person name="Cichocki N."/>
            <person name="Veneault-Fourrey C."/>
            <person name="LaButti K."/>
            <person name="Lindquist E.A."/>
            <person name="Lipzen A."/>
            <person name="Lundell T."/>
            <person name="Morin E."/>
            <person name="Murat C."/>
            <person name="Sun H."/>
            <person name="Tunlid A."/>
            <person name="Henrissat B."/>
            <person name="Grigoriev I.V."/>
            <person name="Hibbett D.S."/>
            <person name="Martin F."/>
            <person name="Nordberg H.P."/>
            <person name="Cantor M.N."/>
            <person name="Hua S.X."/>
        </authorList>
    </citation>
    <scope>NUCLEOTIDE SEQUENCE [LARGE SCALE GENOMIC DNA]</scope>
    <source>
        <strain evidence="2 3">Ve08.2h10</strain>
    </source>
</reference>
<feature type="signal peptide" evidence="1">
    <location>
        <begin position="1"/>
        <end position="18"/>
    </location>
</feature>